<reference evidence="13" key="1">
    <citation type="submission" date="2020-08" db="EMBL/GenBank/DDBJ databases">
        <title>Genome public.</title>
        <authorList>
            <person name="Liu C."/>
            <person name="Sun Q."/>
        </authorList>
    </citation>
    <scope>NUCLEOTIDE SEQUENCE</scope>
    <source>
        <strain evidence="13">NSJ-24</strain>
    </source>
</reference>
<dbReference type="Pfam" id="PF00348">
    <property type="entry name" value="polyprenyl_synt"/>
    <property type="match status" value="1"/>
</dbReference>
<dbReference type="InterPro" id="IPR053378">
    <property type="entry name" value="Prenyl_diphosphate_synthase"/>
</dbReference>
<dbReference type="Proteomes" id="UP000610862">
    <property type="component" value="Unassembled WGS sequence"/>
</dbReference>
<dbReference type="NCBIfam" id="NF045485">
    <property type="entry name" value="FPPsyn"/>
    <property type="match status" value="1"/>
</dbReference>
<evidence type="ECO:0000256" key="8">
    <source>
        <dbReference type="ARBA" id="ARBA00023229"/>
    </source>
</evidence>
<dbReference type="GO" id="GO:0004337">
    <property type="term" value="F:(2E,6E)-farnesyl diphosphate synthase activity"/>
    <property type="evidence" value="ECO:0007669"/>
    <property type="project" value="UniProtKB-EC"/>
</dbReference>
<dbReference type="EC" id="2.5.1.10" evidence="3"/>
<evidence type="ECO:0000256" key="12">
    <source>
        <dbReference type="RuleBase" id="RU004466"/>
    </source>
</evidence>
<evidence type="ECO:0000256" key="6">
    <source>
        <dbReference type="ARBA" id="ARBA00022723"/>
    </source>
</evidence>
<keyword evidence="5 12" id="KW-0808">Transferase</keyword>
<evidence type="ECO:0000256" key="11">
    <source>
        <dbReference type="ARBA" id="ARBA00049399"/>
    </source>
</evidence>
<dbReference type="PANTHER" id="PTHR43281:SF1">
    <property type="entry name" value="FARNESYL DIPHOSPHATE SYNTHASE"/>
    <property type="match status" value="1"/>
</dbReference>
<dbReference type="EMBL" id="JACRTA010000003">
    <property type="protein sequence ID" value="MBC8568948.1"/>
    <property type="molecule type" value="Genomic_DNA"/>
</dbReference>
<sequence>MMKDYTFDDYKNLIEEHLMDFIPDIDHKSITLYESMKYSLASGGKRIRPVLLLAACDFCGGKREEALPYACAIEYIHTYSLIHDDLPCMDNDDLRRGMPTNHKVYGEAVATLAGDGLQAAAYEAMSRDMFFYFDDIDALKRRIRAAYEISRGSGCRGIVAGQIADIAAEDKSCSKEMLDYIHLTKTSALIIAAVRAGAQLGNADEETLENLTVYAENLGLAFQICDDILDVEGSEEEMGKKAGMDSINKKATYPALYGLEQSKTRLDNLTQTSINALKKYYDNAEVFVKLAKDLAVRGK</sequence>
<dbReference type="GO" id="GO:0005737">
    <property type="term" value="C:cytoplasm"/>
    <property type="evidence" value="ECO:0007669"/>
    <property type="project" value="UniProtKB-ARBA"/>
</dbReference>
<evidence type="ECO:0000256" key="3">
    <source>
        <dbReference type="ARBA" id="ARBA00012439"/>
    </source>
</evidence>
<dbReference type="AlphaFoldDB" id="A0A926E843"/>
<dbReference type="GO" id="GO:0046872">
    <property type="term" value="F:metal ion binding"/>
    <property type="evidence" value="ECO:0007669"/>
    <property type="project" value="UniProtKB-KW"/>
</dbReference>
<dbReference type="PANTHER" id="PTHR43281">
    <property type="entry name" value="FARNESYL DIPHOSPHATE SYNTHASE"/>
    <property type="match status" value="1"/>
</dbReference>
<protein>
    <recommendedName>
        <fullName evidence="4">Farnesyl diphosphate synthase</fullName>
        <ecNumber evidence="3">2.5.1.10</ecNumber>
    </recommendedName>
    <alternativeName>
        <fullName evidence="10">(2E,6E)-farnesyl diphosphate synthase</fullName>
    </alternativeName>
    <alternativeName>
        <fullName evidence="9">Geranyltranstransferase</fullName>
    </alternativeName>
</protein>
<evidence type="ECO:0000313" key="14">
    <source>
        <dbReference type="Proteomes" id="UP000610862"/>
    </source>
</evidence>
<dbReference type="InterPro" id="IPR033749">
    <property type="entry name" value="Polyprenyl_synt_CS"/>
</dbReference>
<comment type="catalytic activity">
    <reaction evidence="11">
        <text>isopentenyl diphosphate + (2E)-geranyl diphosphate = (2E,6E)-farnesyl diphosphate + diphosphate</text>
        <dbReference type="Rhea" id="RHEA:19361"/>
        <dbReference type="ChEBI" id="CHEBI:33019"/>
        <dbReference type="ChEBI" id="CHEBI:58057"/>
        <dbReference type="ChEBI" id="CHEBI:128769"/>
        <dbReference type="ChEBI" id="CHEBI:175763"/>
        <dbReference type="EC" id="2.5.1.10"/>
    </reaction>
</comment>
<dbReference type="SUPFAM" id="SSF48576">
    <property type="entry name" value="Terpenoid synthases"/>
    <property type="match status" value="1"/>
</dbReference>
<dbReference type="InterPro" id="IPR008949">
    <property type="entry name" value="Isoprenoid_synthase_dom_sf"/>
</dbReference>
<organism evidence="13 14">
    <name type="scientific">Lentihominibacter hominis</name>
    <dbReference type="NCBI Taxonomy" id="2763645"/>
    <lineage>
        <taxon>Bacteria</taxon>
        <taxon>Bacillati</taxon>
        <taxon>Bacillota</taxon>
        <taxon>Clostridia</taxon>
        <taxon>Peptostreptococcales</taxon>
        <taxon>Anaerovoracaceae</taxon>
        <taxon>Lentihominibacter</taxon>
    </lineage>
</organism>
<evidence type="ECO:0000256" key="5">
    <source>
        <dbReference type="ARBA" id="ARBA00022679"/>
    </source>
</evidence>
<dbReference type="SFLD" id="SFLDG01017">
    <property type="entry name" value="Polyprenyl_Transferase_Like"/>
    <property type="match status" value="1"/>
</dbReference>
<dbReference type="SFLD" id="SFLDS00005">
    <property type="entry name" value="Isoprenoid_Synthase_Type_I"/>
    <property type="match status" value="1"/>
</dbReference>
<keyword evidence="6" id="KW-0479">Metal-binding</keyword>
<evidence type="ECO:0000256" key="1">
    <source>
        <dbReference type="ARBA" id="ARBA00001946"/>
    </source>
</evidence>
<accession>A0A926E843</accession>
<keyword evidence="14" id="KW-1185">Reference proteome</keyword>
<dbReference type="InterPro" id="IPR000092">
    <property type="entry name" value="Polyprenyl_synt"/>
</dbReference>
<comment type="cofactor">
    <cofactor evidence="1">
        <name>Mg(2+)</name>
        <dbReference type="ChEBI" id="CHEBI:18420"/>
    </cofactor>
</comment>
<evidence type="ECO:0000256" key="4">
    <source>
        <dbReference type="ARBA" id="ARBA00015100"/>
    </source>
</evidence>
<comment type="caution">
    <text evidence="13">The sequence shown here is derived from an EMBL/GenBank/DDBJ whole genome shotgun (WGS) entry which is preliminary data.</text>
</comment>
<gene>
    <name evidence="13" type="ORF">H8692_09285</name>
</gene>
<evidence type="ECO:0000256" key="7">
    <source>
        <dbReference type="ARBA" id="ARBA00022842"/>
    </source>
</evidence>
<dbReference type="PROSITE" id="PS00444">
    <property type="entry name" value="POLYPRENYL_SYNTHASE_2"/>
    <property type="match status" value="1"/>
</dbReference>
<dbReference type="GO" id="GO:0016114">
    <property type="term" value="P:terpenoid biosynthetic process"/>
    <property type="evidence" value="ECO:0007669"/>
    <property type="project" value="UniProtKB-ARBA"/>
</dbReference>
<dbReference type="CDD" id="cd00685">
    <property type="entry name" value="Trans_IPPS_HT"/>
    <property type="match status" value="1"/>
</dbReference>
<dbReference type="PROSITE" id="PS00723">
    <property type="entry name" value="POLYPRENYL_SYNTHASE_1"/>
    <property type="match status" value="1"/>
</dbReference>
<dbReference type="Gene3D" id="1.10.600.10">
    <property type="entry name" value="Farnesyl Diphosphate Synthase"/>
    <property type="match status" value="1"/>
</dbReference>
<evidence type="ECO:0000313" key="13">
    <source>
        <dbReference type="EMBL" id="MBC8568948.1"/>
    </source>
</evidence>
<proteinExistence type="inferred from homology"/>
<evidence type="ECO:0000256" key="9">
    <source>
        <dbReference type="ARBA" id="ARBA00032380"/>
    </source>
</evidence>
<evidence type="ECO:0000256" key="2">
    <source>
        <dbReference type="ARBA" id="ARBA00006706"/>
    </source>
</evidence>
<keyword evidence="7" id="KW-0460">Magnesium</keyword>
<keyword evidence="8" id="KW-0414">Isoprene biosynthesis</keyword>
<name>A0A926E843_9FIRM</name>
<evidence type="ECO:0000256" key="10">
    <source>
        <dbReference type="ARBA" id="ARBA00032873"/>
    </source>
</evidence>
<comment type="similarity">
    <text evidence="2 12">Belongs to the FPP/GGPP synthase family.</text>
</comment>
<dbReference type="FunFam" id="1.10.600.10:FF:000001">
    <property type="entry name" value="Geranylgeranyl diphosphate synthase"/>
    <property type="match status" value="1"/>
</dbReference>